<proteinExistence type="predicted"/>
<comment type="caution">
    <text evidence="1">The sequence shown here is derived from an EMBL/GenBank/DDBJ whole genome shotgun (WGS) entry which is preliminary data.</text>
</comment>
<dbReference type="EMBL" id="JAWDGP010003890">
    <property type="protein sequence ID" value="KAK3769780.1"/>
    <property type="molecule type" value="Genomic_DNA"/>
</dbReference>
<dbReference type="Proteomes" id="UP001283361">
    <property type="component" value="Unassembled WGS sequence"/>
</dbReference>
<organism evidence="1 2">
    <name type="scientific">Elysia crispata</name>
    <name type="common">lettuce slug</name>
    <dbReference type="NCBI Taxonomy" id="231223"/>
    <lineage>
        <taxon>Eukaryota</taxon>
        <taxon>Metazoa</taxon>
        <taxon>Spiralia</taxon>
        <taxon>Lophotrochozoa</taxon>
        <taxon>Mollusca</taxon>
        <taxon>Gastropoda</taxon>
        <taxon>Heterobranchia</taxon>
        <taxon>Euthyneura</taxon>
        <taxon>Panpulmonata</taxon>
        <taxon>Sacoglossa</taxon>
        <taxon>Placobranchoidea</taxon>
        <taxon>Plakobranchidae</taxon>
        <taxon>Elysia</taxon>
    </lineage>
</organism>
<reference evidence="1" key="1">
    <citation type="journal article" date="2023" name="G3 (Bethesda)">
        <title>A reference genome for the long-term kleptoplast-retaining sea slug Elysia crispata morphotype clarki.</title>
        <authorList>
            <person name="Eastman K.E."/>
            <person name="Pendleton A.L."/>
            <person name="Shaikh M.A."/>
            <person name="Suttiyut T."/>
            <person name="Ogas R."/>
            <person name="Tomko P."/>
            <person name="Gavelis G."/>
            <person name="Widhalm J.R."/>
            <person name="Wisecaver J.H."/>
        </authorList>
    </citation>
    <scope>NUCLEOTIDE SEQUENCE</scope>
    <source>
        <strain evidence="1">ECLA1</strain>
    </source>
</reference>
<sequence length="99" mass="11046">MLVALLQVHTDGGSVYHQLGKVSSWARGLAPLDDSGGWSEWFSTVSNKAVTKLFTRDTEDREVKAEQNGFKSGDEANTARITTSRRITRFQNMIARSEK</sequence>
<name>A0AAE0ZID8_9GAST</name>
<evidence type="ECO:0000313" key="1">
    <source>
        <dbReference type="EMBL" id="KAK3769780.1"/>
    </source>
</evidence>
<accession>A0AAE0ZID8</accession>
<dbReference type="AlphaFoldDB" id="A0AAE0ZID8"/>
<evidence type="ECO:0000313" key="2">
    <source>
        <dbReference type="Proteomes" id="UP001283361"/>
    </source>
</evidence>
<keyword evidence="2" id="KW-1185">Reference proteome</keyword>
<gene>
    <name evidence="1" type="ORF">RRG08_046885</name>
</gene>
<protein>
    <submittedName>
        <fullName evidence="1">Uncharacterized protein</fullName>
    </submittedName>
</protein>